<dbReference type="EMBL" id="BIFQ01000002">
    <property type="protein sequence ID" value="GCE09340.1"/>
    <property type="molecule type" value="Genomic_DNA"/>
</dbReference>
<name>A0A401ZRC7_9CHLR</name>
<reference evidence="2" key="1">
    <citation type="submission" date="2018-12" db="EMBL/GenBank/DDBJ databases">
        <title>Tengunoibacter tsumagoiensis gen. nov., sp. nov., Dictyobacter kobayashii sp. nov., D. alpinus sp. nov., and D. joshuensis sp. nov. and description of Dictyobacteraceae fam. nov. within the order Ktedonobacterales isolated from Tengu-no-mugimeshi.</title>
        <authorList>
            <person name="Wang C.M."/>
            <person name="Zheng Y."/>
            <person name="Sakai Y."/>
            <person name="Toyoda A."/>
            <person name="Minakuchi Y."/>
            <person name="Abe K."/>
            <person name="Yokota A."/>
            <person name="Yabe S."/>
        </authorList>
    </citation>
    <scope>NUCLEOTIDE SEQUENCE [LARGE SCALE GENOMIC DNA]</scope>
    <source>
        <strain evidence="2">S-27</strain>
    </source>
</reference>
<dbReference type="AlphaFoldDB" id="A0A401ZRC7"/>
<sequence length="152" mass="16848">MKLTHIWTDLDPSKRGKITLTLAKMKEPLALVWSRPLPEGVTPSSVTVSKDASNRYFVSLLVEESIAHLTSCGTAMGAGLGLKSFVVLSDGEIVGNPKFFHKDEKNWQRRNADTRKRKKGPRIGTKRATKLPEYTPGLLIDVQTSSTSFLHD</sequence>
<evidence type="ECO:0000313" key="2">
    <source>
        <dbReference type="Proteomes" id="UP000287224"/>
    </source>
</evidence>
<evidence type="ECO:0000313" key="1">
    <source>
        <dbReference type="EMBL" id="GCE09340.1"/>
    </source>
</evidence>
<dbReference type="Proteomes" id="UP000287224">
    <property type="component" value="Unassembled WGS sequence"/>
</dbReference>
<comment type="caution">
    <text evidence="1">The sequence shown here is derived from an EMBL/GenBank/DDBJ whole genome shotgun (WGS) entry which is preliminary data.</text>
</comment>
<gene>
    <name evidence="1" type="ORF">KDAU_66690</name>
</gene>
<protein>
    <submittedName>
        <fullName evidence="1">Uncharacterized protein</fullName>
    </submittedName>
</protein>
<proteinExistence type="predicted"/>
<organism evidence="1 2">
    <name type="scientific">Dictyobacter aurantiacus</name>
    <dbReference type="NCBI Taxonomy" id="1936993"/>
    <lineage>
        <taxon>Bacteria</taxon>
        <taxon>Bacillati</taxon>
        <taxon>Chloroflexota</taxon>
        <taxon>Ktedonobacteria</taxon>
        <taxon>Ktedonobacterales</taxon>
        <taxon>Dictyobacteraceae</taxon>
        <taxon>Dictyobacter</taxon>
    </lineage>
</organism>
<keyword evidence="2" id="KW-1185">Reference proteome</keyword>
<accession>A0A401ZRC7</accession>